<proteinExistence type="predicted"/>
<reference evidence="1" key="1">
    <citation type="submission" date="2023-02" db="EMBL/GenBank/DDBJ databases">
        <title>Polaribacter ponticola sp. nov., isolated from seawater.</title>
        <authorList>
            <person name="Baek J.H."/>
            <person name="Kim J.M."/>
            <person name="Choi D.G."/>
            <person name="Jeon C.O."/>
        </authorList>
    </citation>
    <scope>NUCLEOTIDE SEQUENCE</scope>
    <source>
        <strain evidence="1">MSW5</strain>
    </source>
</reference>
<name>A0ABT5S7K5_9FLAO</name>
<sequence>MKLTEILRDSNYKLTQFTTEQVENLEKTIFLKEVRGKEVPFINCLVRRKRYSIKTRRSSKTTLLNGFE</sequence>
<protein>
    <submittedName>
        <fullName evidence="1">Uncharacterized protein</fullName>
    </submittedName>
</protein>
<gene>
    <name evidence="1" type="ORF">N5A56_004875</name>
</gene>
<dbReference type="Proteomes" id="UP001151478">
    <property type="component" value="Unassembled WGS sequence"/>
</dbReference>
<dbReference type="RefSeq" id="WP_265724477.1">
    <property type="nucleotide sequence ID" value="NZ_JAOSLC020000003.1"/>
</dbReference>
<accession>A0ABT5S7K5</accession>
<dbReference type="EMBL" id="JAOSLC020000003">
    <property type="protein sequence ID" value="MDD7913789.1"/>
    <property type="molecule type" value="Genomic_DNA"/>
</dbReference>
<comment type="caution">
    <text evidence="1">The sequence shown here is derived from an EMBL/GenBank/DDBJ whole genome shotgun (WGS) entry which is preliminary data.</text>
</comment>
<evidence type="ECO:0000313" key="2">
    <source>
        <dbReference type="Proteomes" id="UP001151478"/>
    </source>
</evidence>
<evidence type="ECO:0000313" key="1">
    <source>
        <dbReference type="EMBL" id="MDD7913789.1"/>
    </source>
</evidence>
<keyword evidence="2" id="KW-1185">Reference proteome</keyword>
<organism evidence="1 2">
    <name type="scientific">Polaribacter ponticola</name>
    <dbReference type="NCBI Taxonomy" id="2978475"/>
    <lineage>
        <taxon>Bacteria</taxon>
        <taxon>Pseudomonadati</taxon>
        <taxon>Bacteroidota</taxon>
        <taxon>Flavobacteriia</taxon>
        <taxon>Flavobacteriales</taxon>
        <taxon>Flavobacteriaceae</taxon>
    </lineage>
</organism>